<keyword evidence="3" id="KW-1185">Reference proteome</keyword>
<keyword evidence="1" id="KW-0472">Membrane</keyword>
<evidence type="ECO:0000313" key="2">
    <source>
        <dbReference type="EMBL" id="AUR52809.1"/>
    </source>
</evidence>
<keyword evidence="1" id="KW-1133">Transmembrane helix</keyword>
<organism evidence="2 3">
    <name type="scientific">Aquella oligotrophica</name>
    <dbReference type="NCBI Taxonomy" id="2067065"/>
    <lineage>
        <taxon>Bacteria</taxon>
        <taxon>Pseudomonadati</taxon>
        <taxon>Pseudomonadota</taxon>
        <taxon>Betaproteobacteria</taxon>
        <taxon>Neisseriales</taxon>
        <taxon>Neisseriaceae</taxon>
        <taxon>Aquella</taxon>
    </lineage>
</organism>
<dbReference type="AlphaFoldDB" id="A0A2I7N8M7"/>
<keyword evidence="1" id="KW-0812">Transmembrane</keyword>
<reference evidence="3" key="1">
    <citation type="submission" date="2017-11" db="EMBL/GenBank/DDBJ databases">
        <authorList>
            <person name="Chan K.G."/>
            <person name="Lee L.S."/>
        </authorList>
    </citation>
    <scope>NUCLEOTIDE SEQUENCE [LARGE SCALE GENOMIC DNA]</scope>
    <source>
        <strain evidence="3">DSM 100970</strain>
    </source>
</reference>
<dbReference type="KEGG" id="nba:CUN60_11060"/>
<dbReference type="Proteomes" id="UP000236655">
    <property type="component" value="Chromosome"/>
</dbReference>
<name>A0A2I7N8M7_9NEIS</name>
<dbReference type="EMBL" id="CP024847">
    <property type="protein sequence ID" value="AUR52809.1"/>
    <property type="molecule type" value="Genomic_DNA"/>
</dbReference>
<evidence type="ECO:0000256" key="1">
    <source>
        <dbReference type="SAM" id="Phobius"/>
    </source>
</evidence>
<dbReference type="RefSeq" id="WP_102952097.1">
    <property type="nucleotide sequence ID" value="NZ_CP024847.1"/>
</dbReference>
<gene>
    <name evidence="2" type="ORF">CUN60_11060</name>
</gene>
<accession>A0A2I7N8M7</accession>
<evidence type="ECO:0000313" key="3">
    <source>
        <dbReference type="Proteomes" id="UP000236655"/>
    </source>
</evidence>
<feature type="transmembrane region" description="Helical" evidence="1">
    <location>
        <begin position="12"/>
        <end position="31"/>
    </location>
</feature>
<sequence length="498" mass="51864">MKRNIHGIGTIEILIAMLIISTVFFGFIRLLNSSVKTASYSNLQKLTHFAAQSMLDRINANRIINGSVASPLHYAEGTNWLSSNPTPQTMCDTNQCNQIQQRNYDLFKWHEYLATLKINSLQGIVCLDGNSPGIPTQNSPNCSGGSNLYIKLVWAHNLALVESGNVRNYLIVPVNEEISMALAAVDNQVNNTPAYSLDPTKMSGFWSTSWWAPMNYCSGSNVDCSNSAIFGTCGTSGSGSCAGSVIFGACYNSSQNCSNAVIYGQCDSANCNNSFVLGNCNGSSCQDAVVYGQCSGNCSRTVVAGNCTGLCDNTIVYGTCSGTCTNSVVYGSCTASNCSGTYVIGGSCPSGTCSGNASLVNSLTSTLNVTITGNTANNLLISKNTPNNYLIDKLQTGNQNGMQCSGADCSNRIMGQCTNGSTCNGSAINGDCGNNAQCQSAIIDGNCNNNANCSNSIIKGNCGNNANCSNSQISGTCGNGANCSGSTCRASTANPGPC</sequence>
<protein>
    <recommendedName>
        <fullName evidence="4">Type IV pilus modification protein PilV</fullName>
    </recommendedName>
</protein>
<evidence type="ECO:0008006" key="4">
    <source>
        <dbReference type="Google" id="ProtNLM"/>
    </source>
</evidence>
<proteinExistence type="predicted"/>